<accession>A0A2H1VEJ3</accession>
<name>A0A2H1VEJ3_SPOFR</name>
<reference evidence="1" key="1">
    <citation type="submission" date="2016-07" db="EMBL/GenBank/DDBJ databases">
        <authorList>
            <person name="Bretaudeau A."/>
        </authorList>
    </citation>
    <scope>NUCLEOTIDE SEQUENCE</scope>
    <source>
        <strain evidence="1">Rice</strain>
        <tissue evidence="1">Whole body</tissue>
    </source>
</reference>
<protein>
    <submittedName>
        <fullName evidence="1">SFRICE_007612</fullName>
    </submittedName>
</protein>
<gene>
    <name evidence="1" type="ORF">SFRICE_007612</name>
</gene>
<organism evidence="1">
    <name type="scientific">Spodoptera frugiperda</name>
    <name type="common">Fall armyworm</name>
    <dbReference type="NCBI Taxonomy" id="7108"/>
    <lineage>
        <taxon>Eukaryota</taxon>
        <taxon>Metazoa</taxon>
        <taxon>Ecdysozoa</taxon>
        <taxon>Arthropoda</taxon>
        <taxon>Hexapoda</taxon>
        <taxon>Insecta</taxon>
        <taxon>Pterygota</taxon>
        <taxon>Neoptera</taxon>
        <taxon>Endopterygota</taxon>
        <taxon>Lepidoptera</taxon>
        <taxon>Glossata</taxon>
        <taxon>Ditrysia</taxon>
        <taxon>Noctuoidea</taxon>
        <taxon>Noctuidae</taxon>
        <taxon>Amphipyrinae</taxon>
        <taxon>Spodoptera</taxon>
    </lineage>
</organism>
<evidence type="ECO:0000313" key="1">
    <source>
        <dbReference type="EMBL" id="SOQ39239.1"/>
    </source>
</evidence>
<dbReference type="AlphaFoldDB" id="A0A2H1VEJ3"/>
<proteinExistence type="predicted"/>
<dbReference type="EMBL" id="ODYU01002133">
    <property type="protein sequence ID" value="SOQ39239.1"/>
    <property type="molecule type" value="Genomic_DNA"/>
</dbReference>
<sequence>MKAGLGKELESEIIVDPMTLNLKPYPIVGAPTKLRMWESHALTRMGRLDRSDTTALQKTDAKQCLRCVVFLRLPEAQLHPFPILPIPDSPTTLKFLTPKRPATHLLNLWCFRCKWVTAIAYYQVSVHKPAPYAFLMTSSVCITCRHC</sequence>